<dbReference type="Proteomes" id="UP000501107">
    <property type="component" value="Chromosome"/>
</dbReference>
<proteinExistence type="predicted"/>
<dbReference type="Proteomes" id="UP000031876">
    <property type="component" value="Chromosome"/>
</dbReference>
<evidence type="ECO:0000313" key="2">
    <source>
        <dbReference type="EMBL" id="QKH26670.1"/>
    </source>
</evidence>
<dbReference type="KEGG" id="btw:BF38_3042"/>
<name>A0A0B5NJU7_BACTU</name>
<protein>
    <submittedName>
        <fullName evidence="2">DUF3954 domain-containing protein</fullName>
    </submittedName>
</protein>
<dbReference type="GeneID" id="45020499"/>
<evidence type="ECO:0000313" key="4">
    <source>
        <dbReference type="Proteomes" id="UP000501107"/>
    </source>
</evidence>
<dbReference type="RefSeq" id="WP_000805172.1">
    <property type="nucleotide sequence ID" value="NZ_CP009335.1"/>
</dbReference>
<sequence>MKPTKVEIDVTDNKIYVVKNGEVTPLNPPATGFGEQIITWQGGKVDRVSTTITEKIK</sequence>
<evidence type="ECO:0000313" key="1">
    <source>
        <dbReference type="EMBL" id="AJG78084.1"/>
    </source>
</evidence>
<reference evidence="2 4" key="2">
    <citation type="submission" date="2020-05" db="EMBL/GenBank/DDBJ databases">
        <title>FDA dAtabase for Regulatory Grade micrObial Sequences (FDA-ARGOS): Supporting development and validation of Infectious Disease Dx tests.</title>
        <authorList>
            <person name="Nelson B."/>
            <person name="Plummer A."/>
            <person name="Tallon L."/>
            <person name="Sadzewicz L."/>
            <person name="Zhao X."/>
            <person name="Vavikolanu K."/>
            <person name="Mehta A."/>
            <person name="Aluvathingal J."/>
            <person name="Nadendla S."/>
            <person name="Myers T."/>
            <person name="Yan Y."/>
            <person name="Sichtig H."/>
        </authorList>
    </citation>
    <scope>NUCLEOTIDE SEQUENCE [LARGE SCALE GENOMIC DNA]</scope>
    <source>
        <strain evidence="2 4">FDAARGOS_795</strain>
    </source>
</reference>
<gene>
    <name evidence="1" type="ORF">BF38_3042</name>
    <name evidence="2" type="ORF">FOC89_22880</name>
</gene>
<dbReference type="AlphaFoldDB" id="A0A0B5NJU7"/>
<dbReference type="EMBL" id="CP009335">
    <property type="protein sequence ID" value="AJG78084.1"/>
    <property type="molecule type" value="Genomic_DNA"/>
</dbReference>
<organism evidence="2 4">
    <name type="scientific">Bacillus thuringiensis</name>
    <dbReference type="NCBI Taxonomy" id="1428"/>
    <lineage>
        <taxon>Bacteria</taxon>
        <taxon>Bacillati</taxon>
        <taxon>Bacillota</taxon>
        <taxon>Bacilli</taxon>
        <taxon>Bacillales</taxon>
        <taxon>Bacillaceae</taxon>
        <taxon>Bacillus</taxon>
        <taxon>Bacillus cereus group</taxon>
    </lineage>
</organism>
<dbReference type="EMBL" id="CP053980">
    <property type="protein sequence ID" value="QKH26670.1"/>
    <property type="molecule type" value="Genomic_DNA"/>
</dbReference>
<dbReference type="InterPro" id="IPR025017">
    <property type="entry name" value="DUF3954"/>
</dbReference>
<accession>A0A0B5NJU7</accession>
<evidence type="ECO:0000313" key="3">
    <source>
        <dbReference type="Proteomes" id="UP000031876"/>
    </source>
</evidence>
<reference evidence="1 3" key="1">
    <citation type="journal article" date="2015" name="Genome Announc.">
        <title>Complete genome sequences for 35 biothreat assay-relevant bacillus species.</title>
        <authorList>
            <person name="Johnson S.L."/>
            <person name="Daligault H.E."/>
            <person name="Davenport K.W."/>
            <person name="Jaissle J."/>
            <person name="Frey K.G."/>
            <person name="Ladner J.T."/>
            <person name="Broomall S.M."/>
            <person name="Bishop-Lilly K.A."/>
            <person name="Bruce D.C."/>
            <person name="Gibbons H.S."/>
            <person name="Coyne S.R."/>
            <person name="Lo C.C."/>
            <person name="Meincke L."/>
            <person name="Munk A.C."/>
            <person name="Koroleva G.I."/>
            <person name="Rosenzweig C.N."/>
            <person name="Palacios G.F."/>
            <person name="Redden C.L."/>
            <person name="Minogue T.D."/>
            <person name="Chain P.S."/>
        </authorList>
    </citation>
    <scope>NUCLEOTIDE SEQUENCE [LARGE SCALE GENOMIC DNA]</scope>
    <source>
        <strain evidence="1 3">HD1011</strain>
    </source>
</reference>
<dbReference type="Pfam" id="PF13128">
    <property type="entry name" value="DUF3954"/>
    <property type="match status" value="1"/>
</dbReference>